<reference evidence="2 3" key="1">
    <citation type="submission" date="2015-01" db="EMBL/GenBank/DDBJ databases">
        <title>Evolution of Trichinella species and genotypes.</title>
        <authorList>
            <person name="Korhonen P.K."/>
            <person name="Edoardo P."/>
            <person name="Giuseppe L.R."/>
            <person name="Gasser R.B."/>
        </authorList>
    </citation>
    <scope>NUCLEOTIDE SEQUENCE [LARGE SCALE GENOMIC DNA]</scope>
    <source>
        <strain evidence="2">ISS3</strain>
    </source>
</reference>
<keyword evidence="3" id="KW-1185">Reference proteome</keyword>
<evidence type="ECO:0000313" key="3">
    <source>
        <dbReference type="Proteomes" id="UP000054776"/>
    </source>
</evidence>
<feature type="transmembrane region" description="Helical" evidence="1">
    <location>
        <begin position="72"/>
        <end position="95"/>
    </location>
</feature>
<organism evidence="2 3">
    <name type="scientific">Trichinella spiralis</name>
    <name type="common">Trichina worm</name>
    <dbReference type="NCBI Taxonomy" id="6334"/>
    <lineage>
        <taxon>Eukaryota</taxon>
        <taxon>Metazoa</taxon>
        <taxon>Ecdysozoa</taxon>
        <taxon>Nematoda</taxon>
        <taxon>Enoplea</taxon>
        <taxon>Dorylaimia</taxon>
        <taxon>Trichinellida</taxon>
        <taxon>Trichinellidae</taxon>
        <taxon>Trichinella</taxon>
    </lineage>
</organism>
<keyword evidence="1" id="KW-0812">Transmembrane</keyword>
<protein>
    <submittedName>
        <fullName evidence="2">Uncharacterized protein</fullName>
    </submittedName>
</protein>
<sequence length="143" mass="16271">MATGSGLYYYSCSGAQFKSTHSKAEESVDTRKTITKLILKLYDRKFVCDTRTSLDHTLALVSFPTSSTMTRLILPSLHCPSLYIGSTLVILYCLYRVQWFKFDVNGSRTNHTSTPLSTRSLDSIPRTNEIWLSLSWDNCRLPM</sequence>
<name>A0A0V1C030_TRISP</name>
<dbReference type="Proteomes" id="UP000054776">
    <property type="component" value="Unassembled WGS sequence"/>
</dbReference>
<comment type="caution">
    <text evidence="2">The sequence shown here is derived from an EMBL/GenBank/DDBJ whole genome shotgun (WGS) entry which is preliminary data.</text>
</comment>
<dbReference type="OrthoDB" id="10462797at2759"/>
<dbReference type="EMBL" id="JYDH01000004">
    <property type="protein sequence ID" value="KRY42366.1"/>
    <property type="molecule type" value="Genomic_DNA"/>
</dbReference>
<dbReference type="AlphaFoldDB" id="A0A0V1C030"/>
<gene>
    <name evidence="2" type="ORF">T01_6454</name>
</gene>
<proteinExistence type="predicted"/>
<dbReference type="InParanoid" id="A0A0V1C030"/>
<evidence type="ECO:0000256" key="1">
    <source>
        <dbReference type="SAM" id="Phobius"/>
    </source>
</evidence>
<keyword evidence="1" id="KW-0472">Membrane</keyword>
<evidence type="ECO:0000313" key="2">
    <source>
        <dbReference type="EMBL" id="KRY42366.1"/>
    </source>
</evidence>
<keyword evidence="1" id="KW-1133">Transmembrane helix</keyword>
<accession>A0A0V1C030</accession>